<evidence type="ECO:0000313" key="4">
    <source>
        <dbReference type="Proteomes" id="UP000319411"/>
    </source>
</evidence>
<feature type="domain" description="Phosphatidic acid phosphatase type 2/haloperoxidase" evidence="2">
    <location>
        <begin position="82"/>
        <end position="230"/>
    </location>
</feature>
<keyword evidence="1" id="KW-1133">Transmembrane helix</keyword>
<geneLocation type="plasmid" evidence="3 4">
    <name>unnamed2</name>
</geneLocation>
<keyword evidence="1" id="KW-0472">Membrane</keyword>
<feature type="transmembrane region" description="Helical" evidence="1">
    <location>
        <begin position="40"/>
        <end position="71"/>
    </location>
</feature>
<dbReference type="OrthoDB" id="5586741at2"/>
<dbReference type="KEGG" id="pdis:D8B20_21035"/>
<proteinExistence type="predicted"/>
<dbReference type="SMART" id="SM00014">
    <property type="entry name" value="acidPPc"/>
    <property type="match status" value="1"/>
</dbReference>
<dbReference type="InterPro" id="IPR036938">
    <property type="entry name" value="PAP2/HPO_sf"/>
</dbReference>
<evidence type="ECO:0000256" key="1">
    <source>
        <dbReference type="SAM" id="Phobius"/>
    </source>
</evidence>
<feature type="transmembrane region" description="Helical" evidence="1">
    <location>
        <begin position="215"/>
        <end position="234"/>
    </location>
</feature>
<dbReference type="SUPFAM" id="SSF48317">
    <property type="entry name" value="Acid phosphatase/Vanadium-dependent haloperoxidase"/>
    <property type="match status" value="1"/>
</dbReference>
<dbReference type="Proteomes" id="UP000319411">
    <property type="component" value="Plasmid unnamed2"/>
</dbReference>
<accession>A0A518XJV9</accession>
<sequence>MRFLRNPYIVLAICCALFFTIPLFAWGVHWRWNANDQSSLLIWFYLLTQTVSRPFGIITSGILLFVLMYALNIRKGEWLKFTLVVLLPVIVGQLAVSEIKKTNQEPRPFVVWLSQTDSEIDRHFFQVDAAQRQQLITQHLANNRQIPDWQKQYWLQQVDSAFPSGHTVFAATWGLLAAALLMARKRWLLASVIVLWACGVIVSRLALGMHWPGDLFTSIMIALYLSLPALWWWLRPRAV</sequence>
<feature type="transmembrane region" description="Helical" evidence="1">
    <location>
        <begin position="161"/>
        <end position="181"/>
    </location>
</feature>
<reference evidence="3 4" key="1">
    <citation type="submission" date="2018-10" db="EMBL/GenBank/DDBJ databases">
        <title>Genome Sequencing of Pantoea dispersa DSM 32899.</title>
        <authorList>
            <person name="Nawrath M."/>
            <person name="Ottenheim C."/>
            <person name="Wilm A."/>
            <person name="Zimmermann W."/>
            <person name="Wu J.C."/>
        </authorList>
    </citation>
    <scope>NUCLEOTIDE SEQUENCE [LARGE SCALE GENOMIC DNA]</scope>
    <source>
        <strain evidence="3 4">DSM 32899</strain>
        <plasmid evidence="3 4">unnamed2</plasmid>
    </source>
</reference>
<dbReference type="EMBL" id="CP032704">
    <property type="protein sequence ID" value="QDY44406.1"/>
    <property type="molecule type" value="Genomic_DNA"/>
</dbReference>
<keyword evidence="3" id="KW-0614">Plasmid</keyword>
<name>A0A518XJV9_9GAMM</name>
<feature type="transmembrane region" description="Helical" evidence="1">
    <location>
        <begin position="188"/>
        <end position="209"/>
    </location>
</feature>
<evidence type="ECO:0000259" key="2">
    <source>
        <dbReference type="SMART" id="SM00014"/>
    </source>
</evidence>
<dbReference type="Pfam" id="PF01569">
    <property type="entry name" value="PAP2"/>
    <property type="match status" value="1"/>
</dbReference>
<dbReference type="AlphaFoldDB" id="A0A518XJV9"/>
<dbReference type="CDD" id="cd01610">
    <property type="entry name" value="PAP2_like"/>
    <property type="match status" value="1"/>
</dbReference>
<feature type="transmembrane region" description="Helical" evidence="1">
    <location>
        <begin position="78"/>
        <end position="96"/>
    </location>
</feature>
<gene>
    <name evidence="3" type="ORF">D8B20_21035</name>
</gene>
<keyword evidence="4" id="KW-1185">Reference proteome</keyword>
<evidence type="ECO:0000313" key="3">
    <source>
        <dbReference type="EMBL" id="QDY44406.1"/>
    </source>
</evidence>
<feature type="transmembrane region" description="Helical" evidence="1">
    <location>
        <begin position="7"/>
        <end position="28"/>
    </location>
</feature>
<keyword evidence="1" id="KW-0812">Transmembrane</keyword>
<protein>
    <submittedName>
        <fullName evidence="3">Phosphatase PAP2 family protein</fullName>
    </submittedName>
</protein>
<dbReference type="Gene3D" id="1.20.144.10">
    <property type="entry name" value="Phosphatidic acid phosphatase type 2/haloperoxidase"/>
    <property type="match status" value="1"/>
</dbReference>
<dbReference type="RefSeq" id="WP_145891966.1">
    <property type="nucleotide sequence ID" value="NZ_CP032704.1"/>
</dbReference>
<organism evidence="3 4">
    <name type="scientific">Candidatus Pantoea soli</name>
    <dbReference type="NCBI Taxonomy" id="3098669"/>
    <lineage>
        <taxon>Bacteria</taxon>
        <taxon>Pseudomonadati</taxon>
        <taxon>Pseudomonadota</taxon>
        <taxon>Gammaproteobacteria</taxon>
        <taxon>Enterobacterales</taxon>
        <taxon>Erwiniaceae</taxon>
        <taxon>Pantoea</taxon>
    </lineage>
</organism>
<dbReference type="InterPro" id="IPR000326">
    <property type="entry name" value="PAP2/HPO"/>
</dbReference>